<keyword evidence="1" id="KW-0812">Transmembrane</keyword>
<dbReference type="AlphaFoldDB" id="D6Z9U8"/>
<dbReference type="Pfam" id="PF11755">
    <property type="entry name" value="DUF3311"/>
    <property type="match status" value="1"/>
</dbReference>
<gene>
    <name evidence="2" type="ordered locus">Srot_2166</name>
</gene>
<dbReference type="InterPro" id="IPR021741">
    <property type="entry name" value="DUF3311"/>
</dbReference>
<dbReference type="Proteomes" id="UP000002247">
    <property type="component" value="Chromosome"/>
</dbReference>
<evidence type="ECO:0000256" key="1">
    <source>
        <dbReference type="SAM" id="Phobius"/>
    </source>
</evidence>
<accession>D6Z9U8</accession>
<keyword evidence="1" id="KW-0472">Membrane</keyword>
<evidence type="ECO:0000313" key="2">
    <source>
        <dbReference type="EMBL" id="ADG98618.1"/>
    </source>
</evidence>
<keyword evidence="1" id="KW-1133">Transmembrane helix</keyword>
<dbReference type="OrthoDB" id="4950461at2"/>
<dbReference type="KEGG" id="srt:Srot_2166"/>
<dbReference type="EMBL" id="CP001958">
    <property type="protein sequence ID" value="ADG98618.1"/>
    <property type="molecule type" value="Genomic_DNA"/>
</dbReference>
<evidence type="ECO:0008006" key="4">
    <source>
        <dbReference type="Google" id="ProtNLM"/>
    </source>
</evidence>
<dbReference type="HOGENOM" id="CLU_183045_2_0_11"/>
<proteinExistence type="predicted"/>
<keyword evidence="3" id="KW-1185">Reference proteome</keyword>
<evidence type="ECO:0000313" key="3">
    <source>
        <dbReference type="Proteomes" id="UP000002247"/>
    </source>
</evidence>
<dbReference type="STRING" id="640132.Srot_2166"/>
<sequence>MAVATAIPVFGFLVAIAFVNRPEPIVLGLPLMQFWTALCVLLTGACLTLVYQLDPRNAPEQHDENAP</sequence>
<name>D6Z9U8_SEGRD</name>
<organism evidence="2 3">
    <name type="scientific">Segniliparus rotundus (strain ATCC BAA-972 / CDC 1076 / CIP 108378 / DSM 44985 / JCM 13578)</name>
    <dbReference type="NCBI Taxonomy" id="640132"/>
    <lineage>
        <taxon>Bacteria</taxon>
        <taxon>Bacillati</taxon>
        <taxon>Actinomycetota</taxon>
        <taxon>Actinomycetes</taxon>
        <taxon>Mycobacteriales</taxon>
        <taxon>Segniliparaceae</taxon>
        <taxon>Segniliparus</taxon>
    </lineage>
</organism>
<feature type="transmembrane region" description="Helical" evidence="1">
    <location>
        <begin position="33"/>
        <end position="51"/>
    </location>
</feature>
<reference evidence="2 3" key="1">
    <citation type="journal article" date="2010" name="Stand. Genomic Sci.">
        <title>Complete genome sequence of Segniliparus rotundus type strain (CDC 1076).</title>
        <authorList>
            <person name="Sikorski J."/>
            <person name="Lapidus A."/>
            <person name="Copeland A."/>
            <person name="Misra M."/>
            <person name="Glavina Del Rio T."/>
            <person name="Nolan M."/>
            <person name="Lucas S."/>
            <person name="Chen F."/>
            <person name="Tice H."/>
            <person name="Cheng J.F."/>
            <person name="Jando M."/>
            <person name="Schneider S."/>
            <person name="Bruce D."/>
            <person name="Goodwin L."/>
            <person name="Pitluck S."/>
            <person name="Liolios K."/>
            <person name="Mikhailova N."/>
            <person name="Pati A."/>
            <person name="Ivanova N."/>
            <person name="Mavromatis K."/>
            <person name="Chen A."/>
            <person name="Palaniappan K."/>
            <person name="Chertkov O."/>
            <person name="Land M."/>
            <person name="Hauser L."/>
            <person name="Chang Y.J."/>
            <person name="Jeffries C.D."/>
            <person name="Brettin T."/>
            <person name="Detter J.C."/>
            <person name="Han C."/>
            <person name="Rohde M."/>
            <person name="Goker M."/>
            <person name="Bristow J."/>
            <person name="Eisen J.A."/>
            <person name="Markowitz V."/>
            <person name="Hugenholtz P."/>
            <person name="Kyrpides N.C."/>
            <person name="Klenk H.P."/>
        </authorList>
    </citation>
    <scope>NUCLEOTIDE SEQUENCE [LARGE SCALE GENOMIC DNA]</scope>
    <source>
        <strain evidence="3">ATCC BAA-972 / CDC 1076 / CIP 108378 / DSM 44985 / JCM 13578</strain>
    </source>
</reference>
<protein>
    <recommendedName>
        <fullName evidence="4">DUF3311 domain-containing protein</fullName>
    </recommendedName>
</protein>